<dbReference type="KEGG" id="vg:77942574"/>
<evidence type="ECO:0000313" key="2">
    <source>
        <dbReference type="EMBL" id="QDH48000.1"/>
    </source>
</evidence>
<organism evidence="2 3">
    <name type="scientific">Arthrobacter phage Xenomorph</name>
    <dbReference type="NCBI Taxonomy" id="2591069"/>
    <lineage>
        <taxon>Viruses</taxon>
        <taxon>Duplodnaviria</taxon>
        <taxon>Heunggongvirae</taxon>
        <taxon>Uroviricota</taxon>
        <taxon>Caudoviricetes</taxon>
        <taxon>Mudcatvirus</taxon>
        <taxon>Mudcatvirus xenomorph</taxon>
    </lineage>
</organism>
<evidence type="ECO:0000313" key="3">
    <source>
        <dbReference type="Proteomes" id="UP000316854"/>
    </source>
</evidence>
<dbReference type="GeneID" id="77942574"/>
<keyword evidence="3" id="KW-1185">Reference proteome</keyword>
<dbReference type="Pfam" id="PF02026">
    <property type="entry name" value="RyR"/>
    <property type="match status" value="1"/>
</dbReference>
<dbReference type="Proteomes" id="UP000316854">
    <property type="component" value="Segment"/>
</dbReference>
<dbReference type="EMBL" id="MK919473">
    <property type="protein sequence ID" value="QDH48000.1"/>
    <property type="molecule type" value="Genomic_DNA"/>
</dbReference>
<reference evidence="2 3" key="1">
    <citation type="submission" date="2019-05" db="EMBL/GenBank/DDBJ databases">
        <authorList>
            <person name="Beckman L.J."/>
            <person name="Conner K.M."/>
            <person name="Flanagan R.M."/>
            <person name="Fortman E.C."/>
            <person name="Jutte T."/>
            <person name="Keaney A.M."/>
            <person name="Kees M.D."/>
            <person name="Kesav N.R."/>
            <person name="Montag M.W."/>
            <person name="Nicolozakes S.J."/>
            <person name="Randall S.G."/>
            <person name="Ball S.L."/>
            <person name="Breitenberger C.A."/>
            <person name="Daniels C.J."/>
            <person name="Garlena R.A."/>
            <person name="Russell D.A."/>
            <person name="Pope W.H."/>
            <person name="Jacobs-Sera D."/>
            <person name="Hatfull G.F."/>
        </authorList>
    </citation>
    <scope>NUCLEOTIDE SEQUENCE [LARGE SCALE GENOMIC DNA]</scope>
</reference>
<name>A0A514A401_9CAUD</name>
<feature type="domain" description="Ryanodine receptor Ryr" evidence="1">
    <location>
        <begin position="56"/>
        <end position="110"/>
    </location>
</feature>
<gene>
    <name evidence="2" type="primary">87</name>
    <name evidence="2" type="ORF">SEA_XENOMORPH_87</name>
</gene>
<proteinExistence type="predicted"/>
<sequence>MYEANFRDFLMPIDLIARVCHEANRSVQIYSNDESMSPTWDLAPDWQKHSAKQGVVEALEGKTSEQLHQAWCDHKVDEGWRYGEKKDSEAKTHPCLIPYDELPEEQKLKDSVFGSIVMAFEDFAKAQMTAAKIWDDSEPVDG</sequence>
<dbReference type="InterPro" id="IPR003032">
    <property type="entry name" value="Ryanodine_rcpt"/>
</dbReference>
<dbReference type="Gene3D" id="6.20.350.10">
    <property type="match status" value="1"/>
</dbReference>
<evidence type="ECO:0000259" key="1">
    <source>
        <dbReference type="Pfam" id="PF02026"/>
    </source>
</evidence>
<accession>A0A514A401</accession>
<protein>
    <recommendedName>
        <fullName evidence="1">Ryanodine receptor Ryr domain-containing protein</fullName>
    </recommendedName>
</protein>
<dbReference type="RefSeq" id="YP_010666471.1">
    <property type="nucleotide sequence ID" value="NC_070942.1"/>
</dbReference>